<proteinExistence type="predicted"/>
<reference evidence="1" key="1">
    <citation type="journal article" date="2020" name="BMC Genomics">
        <title>Correction to: Identification and distribution of gene clusters required for synthesis of sphingolipid metabolism inhibitors in diverse species of the filamentous fungus Fusarium.</title>
        <authorList>
            <person name="Kim H.S."/>
            <person name="Lohmar J.M."/>
            <person name="Busman M."/>
            <person name="Brown D.W."/>
            <person name="Naumann T.A."/>
            <person name="Divon H.H."/>
            <person name="Lysoe E."/>
            <person name="Uhlig S."/>
            <person name="Proctor R.H."/>
        </authorList>
    </citation>
    <scope>NUCLEOTIDE SEQUENCE</scope>
    <source>
        <strain evidence="1">NRRL 45417</strain>
    </source>
</reference>
<dbReference type="OrthoDB" id="5103492at2759"/>
<gene>
    <name evidence="1" type="ORF">FGADI_8759</name>
</gene>
<protein>
    <submittedName>
        <fullName evidence="1">Uncharacterized protein</fullName>
    </submittedName>
</protein>
<comment type="caution">
    <text evidence="1">The sequence shown here is derived from an EMBL/GenBank/DDBJ whole genome shotgun (WGS) entry which is preliminary data.</text>
</comment>
<accession>A0A8H4WTT4</accession>
<evidence type="ECO:0000313" key="2">
    <source>
        <dbReference type="Proteomes" id="UP000604273"/>
    </source>
</evidence>
<dbReference type="AlphaFoldDB" id="A0A8H4WTT4"/>
<sequence>MREQYDDPNEVQHRKDDLIRTIIVEAGVKSANSLYSTPEGIAPDINRDKGGDTGTPIPQVPQINIGIHREATITTIDPHAFTIFNRKKAPDFHGDAASIGKFFKEIANNLLLTTVRQKKKAKANASIHKVKLGVDHINHLLEKREDGGLVYI</sequence>
<evidence type="ECO:0000313" key="1">
    <source>
        <dbReference type="EMBL" id="KAF4949696.1"/>
    </source>
</evidence>
<organism evidence="1 2">
    <name type="scientific">Fusarium gaditjirri</name>
    <dbReference type="NCBI Taxonomy" id="282569"/>
    <lineage>
        <taxon>Eukaryota</taxon>
        <taxon>Fungi</taxon>
        <taxon>Dikarya</taxon>
        <taxon>Ascomycota</taxon>
        <taxon>Pezizomycotina</taxon>
        <taxon>Sordariomycetes</taxon>
        <taxon>Hypocreomycetidae</taxon>
        <taxon>Hypocreales</taxon>
        <taxon>Nectriaceae</taxon>
        <taxon>Fusarium</taxon>
        <taxon>Fusarium nisikadoi species complex</taxon>
    </lineage>
</organism>
<name>A0A8H4WTT4_9HYPO</name>
<keyword evidence="2" id="KW-1185">Reference proteome</keyword>
<dbReference type="EMBL" id="JABFAI010000232">
    <property type="protein sequence ID" value="KAF4949696.1"/>
    <property type="molecule type" value="Genomic_DNA"/>
</dbReference>
<reference evidence="1" key="2">
    <citation type="submission" date="2020-05" db="EMBL/GenBank/DDBJ databases">
        <authorList>
            <person name="Kim H.-S."/>
            <person name="Proctor R.H."/>
            <person name="Brown D.W."/>
        </authorList>
    </citation>
    <scope>NUCLEOTIDE SEQUENCE</scope>
    <source>
        <strain evidence="1">NRRL 45417</strain>
    </source>
</reference>
<dbReference type="Proteomes" id="UP000604273">
    <property type="component" value="Unassembled WGS sequence"/>
</dbReference>